<evidence type="ECO:0000256" key="7">
    <source>
        <dbReference type="ARBA" id="ARBA00023006"/>
    </source>
</evidence>
<proteinExistence type="inferred from homology"/>
<accession>A0ABD3QHC1</accession>
<evidence type="ECO:0000256" key="1">
    <source>
        <dbReference type="ARBA" id="ARBA00004496"/>
    </source>
</evidence>
<keyword evidence="5" id="KW-0833">Ubl conjugation pathway</keyword>
<evidence type="ECO:0008006" key="11">
    <source>
        <dbReference type="Google" id="ProtNLM"/>
    </source>
</evidence>
<evidence type="ECO:0000256" key="6">
    <source>
        <dbReference type="ARBA" id="ARBA00022927"/>
    </source>
</evidence>
<evidence type="ECO:0000256" key="8">
    <source>
        <dbReference type="SAM" id="MobiDB-lite"/>
    </source>
</evidence>
<dbReference type="Proteomes" id="UP001516023">
    <property type="component" value="Unassembled WGS sequence"/>
</dbReference>
<dbReference type="GO" id="GO:0005737">
    <property type="term" value="C:cytoplasm"/>
    <property type="evidence" value="ECO:0007669"/>
    <property type="project" value="UniProtKB-SubCell"/>
</dbReference>
<gene>
    <name evidence="9" type="ORF">HJC23_013013</name>
</gene>
<evidence type="ECO:0000313" key="10">
    <source>
        <dbReference type="Proteomes" id="UP001516023"/>
    </source>
</evidence>
<dbReference type="GO" id="GO:0006914">
    <property type="term" value="P:autophagy"/>
    <property type="evidence" value="ECO:0007669"/>
    <property type="project" value="UniProtKB-KW"/>
</dbReference>
<evidence type="ECO:0000256" key="3">
    <source>
        <dbReference type="ARBA" id="ARBA00022448"/>
    </source>
</evidence>
<dbReference type="Pfam" id="PF03987">
    <property type="entry name" value="Autophagy_act_C"/>
    <property type="match status" value="1"/>
</dbReference>
<keyword evidence="7" id="KW-0072">Autophagy</keyword>
<reference evidence="9 10" key="1">
    <citation type="journal article" date="2020" name="G3 (Bethesda)">
        <title>Improved Reference Genome for Cyclotella cryptica CCMP332, a Model for Cell Wall Morphogenesis, Salinity Adaptation, and Lipid Production in Diatoms (Bacillariophyta).</title>
        <authorList>
            <person name="Roberts W.R."/>
            <person name="Downey K.M."/>
            <person name="Ruck E.C."/>
            <person name="Traller J.C."/>
            <person name="Alverson A.J."/>
        </authorList>
    </citation>
    <scope>NUCLEOTIDE SEQUENCE [LARGE SCALE GENOMIC DNA]</scope>
    <source>
        <strain evidence="9 10">CCMP332</strain>
    </source>
</reference>
<evidence type="ECO:0000256" key="5">
    <source>
        <dbReference type="ARBA" id="ARBA00022786"/>
    </source>
</evidence>
<dbReference type="Gene3D" id="3.30.1460.50">
    <property type="match status" value="1"/>
</dbReference>
<dbReference type="GO" id="GO:0015031">
    <property type="term" value="P:protein transport"/>
    <property type="evidence" value="ECO:0007669"/>
    <property type="project" value="UniProtKB-KW"/>
</dbReference>
<evidence type="ECO:0000256" key="2">
    <source>
        <dbReference type="ARBA" id="ARBA00007683"/>
    </source>
</evidence>
<sequence length="399" mass="44212">MLALVPSLVRVRLWFESFRTQEINSNAVVEKSPSRINIISSTTTNTPRHQHTSAHPAPVPPMPSLLAPLKSAREYLSPTLKTSAFLTRGVLTPAEFVAAGDELVYKCPTWSWEGGDPSKRKKHLPPEKQFLVTRGVPCRVRASNLENVVGEVENEGCASALLMGEGGGEDDGEWIVSRILSEEEVKRREEEKLVEDFDLLDGEMMEKLELSEKNGGDERPAVAAAVEEDEYADMADFEDDNVMTDEAAAISSPTTATNNNSSDENSNILKVRTYDLSITYDKYYQTPRVYLMGYSDTGSPLTGEEMMQDVIPDYANKTVTMEYHPHVAGVHASIHPCQHGAVMKTIVKNLTKESEGGGRDEKAGPSVEMYLFIFLKFVSSMIPTINYDFTMDVSASTKR</sequence>
<dbReference type="InterPro" id="IPR007135">
    <property type="entry name" value="Atg3/Atg10"/>
</dbReference>
<keyword evidence="3" id="KW-0813">Transport</keyword>
<keyword evidence="6" id="KW-0653">Protein transport</keyword>
<feature type="region of interest" description="Disordered" evidence="8">
    <location>
        <begin position="40"/>
        <end position="63"/>
    </location>
</feature>
<dbReference type="PANTHER" id="PTHR12866">
    <property type="entry name" value="UBIQUITIN-LIKE-CONJUGATING ENZYME ATG3"/>
    <property type="match status" value="1"/>
</dbReference>
<evidence type="ECO:0000313" key="9">
    <source>
        <dbReference type="EMBL" id="KAL3799288.1"/>
    </source>
</evidence>
<dbReference type="PANTHER" id="PTHR12866:SF2">
    <property type="entry name" value="UBIQUITIN-LIKE-CONJUGATING ENZYME ATG3"/>
    <property type="match status" value="1"/>
</dbReference>
<keyword evidence="10" id="KW-1185">Reference proteome</keyword>
<comment type="subcellular location">
    <subcellularLocation>
        <location evidence="1">Cytoplasm</location>
    </subcellularLocation>
</comment>
<comment type="similarity">
    <text evidence="2">Belongs to the ATG3 family.</text>
</comment>
<dbReference type="AlphaFoldDB" id="A0ABD3QHC1"/>
<evidence type="ECO:0000256" key="4">
    <source>
        <dbReference type="ARBA" id="ARBA00022490"/>
    </source>
</evidence>
<organism evidence="9 10">
    <name type="scientific">Cyclotella cryptica</name>
    <dbReference type="NCBI Taxonomy" id="29204"/>
    <lineage>
        <taxon>Eukaryota</taxon>
        <taxon>Sar</taxon>
        <taxon>Stramenopiles</taxon>
        <taxon>Ochrophyta</taxon>
        <taxon>Bacillariophyta</taxon>
        <taxon>Coscinodiscophyceae</taxon>
        <taxon>Thalassiosirophycidae</taxon>
        <taxon>Stephanodiscales</taxon>
        <taxon>Stephanodiscaceae</taxon>
        <taxon>Cyclotella</taxon>
    </lineage>
</organism>
<comment type="caution">
    <text evidence="9">The sequence shown here is derived from an EMBL/GenBank/DDBJ whole genome shotgun (WGS) entry which is preliminary data.</text>
</comment>
<dbReference type="EMBL" id="JABMIG020000040">
    <property type="protein sequence ID" value="KAL3799288.1"/>
    <property type="molecule type" value="Genomic_DNA"/>
</dbReference>
<name>A0ABD3QHC1_9STRA</name>
<keyword evidence="4" id="KW-0963">Cytoplasm</keyword>
<protein>
    <recommendedName>
        <fullName evidence="11">Autophagy-related protein 3</fullName>
    </recommendedName>
</protein>